<comment type="caution">
    <text evidence="9">The sequence shown here is derived from an EMBL/GenBank/DDBJ whole genome shotgun (WGS) entry which is preliminary data.</text>
</comment>
<protein>
    <recommendedName>
        <fullName evidence="11">AI-2E family transporter</fullName>
    </recommendedName>
</protein>
<dbReference type="EMBL" id="LWBO01000030">
    <property type="protein sequence ID" value="OQP44213.1"/>
    <property type="molecule type" value="Genomic_DNA"/>
</dbReference>
<evidence type="ECO:0000256" key="8">
    <source>
        <dbReference type="SAM" id="Phobius"/>
    </source>
</evidence>
<organism evidence="9 10">
    <name type="scientific">Niastella koreensis</name>
    <dbReference type="NCBI Taxonomy" id="354356"/>
    <lineage>
        <taxon>Bacteria</taxon>
        <taxon>Pseudomonadati</taxon>
        <taxon>Bacteroidota</taxon>
        <taxon>Chitinophagia</taxon>
        <taxon>Chitinophagales</taxon>
        <taxon>Chitinophagaceae</taxon>
        <taxon>Niastella</taxon>
    </lineage>
</organism>
<evidence type="ECO:0000256" key="7">
    <source>
        <dbReference type="ARBA" id="ARBA00023136"/>
    </source>
</evidence>
<feature type="transmembrane region" description="Helical" evidence="8">
    <location>
        <begin position="33"/>
        <end position="51"/>
    </location>
</feature>
<feature type="transmembrane region" description="Helical" evidence="8">
    <location>
        <begin position="199"/>
        <end position="225"/>
    </location>
</feature>
<dbReference type="PANTHER" id="PTHR21716">
    <property type="entry name" value="TRANSMEMBRANE PROTEIN"/>
    <property type="match status" value="1"/>
</dbReference>
<evidence type="ECO:0000256" key="4">
    <source>
        <dbReference type="ARBA" id="ARBA00022475"/>
    </source>
</evidence>
<keyword evidence="10" id="KW-1185">Reference proteome</keyword>
<comment type="subcellular location">
    <subcellularLocation>
        <location evidence="1">Cell membrane</location>
        <topology evidence="1">Multi-pass membrane protein</topology>
    </subcellularLocation>
</comment>
<proteinExistence type="inferred from homology"/>
<feature type="transmembrane region" description="Helical" evidence="8">
    <location>
        <begin position="231"/>
        <end position="256"/>
    </location>
</feature>
<keyword evidence="3" id="KW-0813">Transport</keyword>
<keyword evidence="6 8" id="KW-1133">Transmembrane helix</keyword>
<feature type="transmembrane region" description="Helical" evidence="8">
    <location>
        <begin position="9"/>
        <end position="27"/>
    </location>
</feature>
<sequence length="374" mass="41791">MQKLVIFPFTIRLCLGLFSIVLIILILYQAQHILVPIVFAILFAMLLVAPCNYLERHRIPRGLAAFLSFILFILIGLIVFYLVSSQIYRFKKELPGFINQLNTGLKNLTEKLQENFHLSAEKTNQLLDAVSFKNLYNSTTFVGNTFNTVSNTVLYMILIPVYTFLLLYYRGLIVLFLIRSFSEKNTTLVQEVLNKSRTVIKGYVVGIFTEMIIVAVLNCTAFFILGVKYAFLLGVIAAVLNIIPYLGIFTACILSMIVTYTTNSPGTVLGVAIVLISVHLIDANFILLKVVGSKLKMNAMATLCGVLSGGAIWGITGMFLAIPLLSILKLIFDAAEIRPPWGLLIGEDISLPDRRAQRKLLRAQKLLKKKESNL</sequence>
<keyword evidence="5 8" id="KW-0812">Transmembrane</keyword>
<evidence type="ECO:0000256" key="6">
    <source>
        <dbReference type="ARBA" id="ARBA00022989"/>
    </source>
</evidence>
<dbReference type="RefSeq" id="WP_014217528.1">
    <property type="nucleotide sequence ID" value="NZ_LWBO01000030.1"/>
</dbReference>
<evidence type="ECO:0000256" key="2">
    <source>
        <dbReference type="ARBA" id="ARBA00009773"/>
    </source>
</evidence>
<evidence type="ECO:0000256" key="5">
    <source>
        <dbReference type="ARBA" id="ARBA00022692"/>
    </source>
</evidence>
<feature type="transmembrane region" description="Helical" evidence="8">
    <location>
        <begin position="311"/>
        <end position="332"/>
    </location>
</feature>
<accession>A0ABX3NRV1</accession>
<feature type="transmembrane region" description="Helical" evidence="8">
    <location>
        <begin position="268"/>
        <end position="291"/>
    </location>
</feature>
<evidence type="ECO:0000313" key="10">
    <source>
        <dbReference type="Proteomes" id="UP000192277"/>
    </source>
</evidence>
<dbReference type="Proteomes" id="UP000192277">
    <property type="component" value="Unassembled WGS sequence"/>
</dbReference>
<evidence type="ECO:0000256" key="1">
    <source>
        <dbReference type="ARBA" id="ARBA00004651"/>
    </source>
</evidence>
<dbReference type="Pfam" id="PF01594">
    <property type="entry name" value="AI-2E_transport"/>
    <property type="match status" value="1"/>
</dbReference>
<evidence type="ECO:0000256" key="3">
    <source>
        <dbReference type="ARBA" id="ARBA00022448"/>
    </source>
</evidence>
<comment type="similarity">
    <text evidence="2">Belongs to the autoinducer-2 exporter (AI-2E) (TC 2.A.86) family.</text>
</comment>
<evidence type="ECO:0008006" key="11">
    <source>
        <dbReference type="Google" id="ProtNLM"/>
    </source>
</evidence>
<evidence type="ECO:0000313" key="9">
    <source>
        <dbReference type="EMBL" id="OQP44213.1"/>
    </source>
</evidence>
<feature type="transmembrane region" description="Helical" evidence="8">
    <location>
        <begin position="63"/>
        <end position="83"/>
    </location>
</feature>
<keyword evidence="4" id="KW-1003">Cell membrane</keyword>
<dbReference type="InterPro" id="IPR002549">
    <property type="entry name" value="AI-2E-like"/>
</dbReference>
<feature type="transmembrane region" description="Helical" evidence="8">
    <location>
        <begin position="153"/>
        <end position="178"/>
    </location>
</feature>
<name>A0ABX3NRV1_9BACT</name>
<keyword evidence="7 8" id="KW-0472">Membrane</keyword>
<gene>
    <name evidence="9" type="ORF">A4D02_35645</name>
</gene>
<dbReference type="PANTHER" id="PTHR21716:SF53">
    <property type="entry name" value="PERMEASE PERM-RELATED"/>
    <property type="match status" value="1"/>
</dbReference>
<reference evidence="9 10" key="1">
    <citation type="submission" date="2016-04" db="EMBL/GenBank/DDBJ databases">
        <authorList>
            <person name="Chen L."/>
            <person name="Zhuang W."/>
            <person name="Wang G."/>
        </authorList>
    </citation>
    <scope>NUCLEOTIDE SEQUENCE [LARGE SCALE GENOMIC DNA]</scope>
    <source>
        <strain evidence="10">GR20</strain>
    </source>
</reference>